<evidence type="ECO:0000256" key="1">
    <source>
        <dbReference type="SAM" id="Coils"/>
    </source>
</evidence>
<keyword evidence="3" id="KW-1185">Reference proteome</keyword>
<evidence type="ECO:0000313" key="2">
    <source>
        <dbReference type="EMBL" id="CAL0329957.1"/>
    </source>
</evidence>
<dbReference type="AlphaFoldDB" id="A0AAV1Y7K8"/>
<dbReference type="Proteomes" id="UP001497480">
    <property type="component" value="Unassembled WGS sequence"/>
</dbReference>
<gene>
    <name evidence="2" type="ORF">LLUT_LOCUS31017</name>
</gene>
<evidence type="ECO:0000313" key="3">
    <source>
        <dbReference type="Proteomes" id="UP001497480"/>
    </source>
</evidence>
<keyword evidence="1" id="KW-0175">Coiled coil</keyword>
<protein>
    <submittedName>
        <fullName evidence="2">Uncharacterized protein</fullName>
    </submittedName>
</protein>
<reference evidence="2 3" key="1">
    <citation type="submission" date="2024-03" db="EMBL/GenBank/DDBJ databases">
        <authorList>
            <person name="Martinez-Hernandez J."/>
        </authorList>
    </citation>
    <scope>NUCLEOTIDE SEQUENCE [LARGE SCALE GENOMIC DNA]</scope>
</reference>
<name>A0AAV1Y7K8_LUPLU</name>
<sequence>MDADLCDQFIEKLSIQPSTSERKPEVFKCIDQVSNDADNKCEINIFADIIPILGHDCCKNTNFYDWRKQVEPITNAFPLTCESKGEAINFLKIEQVKEERKRKVKEAELEQKLFWKRMQLEECRKSLQEVQEQFDDYKSEVEPLEEPEWFDELLKDD</sequence>
<accession>A0AAV1Y7K8</accession>
<dbReference type="EMBL" id="CAXHTB010000022">
    <property type="protein sequence ID" value="CAL0329957.1"/>
    <property type="molecule type" value="Genomic_DNA"/>
</dbReference>
<feature type="coiled-coil region" evidence="1">
    <location>
        <begin position="93"/>
        <end position="140"/>
    </location>
</feature>
<organism evidence="2 3">
    <name type="scientific">Lupinus luteus</name>
    <name type="common">European yellow lupine</name>
    <dbReference type="NCBI Taxonomy" id="3873"/>
    <lineage>
        <taxon>Eukaryota</taxon>
        <taxon>Viridiplantae</taxon>
        <taxon>Streptophyta</taxon>
        <taxon>Embryophyta</taxon>
        <taxon>Tracheophyta</taxon>
        <taxon>Spermatophyta</taxon>
        <taxon>Magnoliopsida</taxon>
        <taxon>eudicotyledons</taxon>
        <taxon>Gunneridae</taxon>
        <taxon>Pentapetalae</taxon>
        <taxon>rosids</taxon>
        <taxon>fabids</taxon>
        <taxon>Fabales</taxon>
        <taxon>Fabaceae</taxon>
        <taxon>Papilionoideae</taxon>
        <taxon>50 kb inversion clade</taxon>
        <taxon>genistoids sensu lato</taxon>
        <taxon>core genistoids</taxon>
        <taxon>Genisteae</taxon>
        <taxon>Lupinus</taxon>
    </lineage>
</organism>
<proteinExistence type="predicted"/>
<comment type="caution">
    <text evidence="2">The sequence shown here is derived from an EMBL/GenBank/DDBJ whole genome shotgun (WGS) entry which is preliminary data.</text>
</comment>